<evidence type="ECO:0000313" key="2">
    <source>
        <dbReference type="EMBL" id="ONK66681.1"/>
    </source>
</evidence>
<dbReference type="AlphaFoldDB" id="A0A5P1EQ54"/>
<reference evidence="3" key="1">
    <citation type="journal article" date="2017" name="Nat. Commun.">
        <title>The asparagus genome sheds light on the origin and evolution of a young Y chromosome.</title>
        <authorList>
            <person name="Harkess A."/>
            <person name="Zhou J."/>
            <person name="Xu C."/>
            <person name="Bowers J.E."/>
            <person name="Van der Hulst R."/>
            <person name="Ayyampalayam S."/>
            <person name="Mercati F."/>
            <person name="Riccardi P."/>
            <person name="McKain M.R."/>
            <person name="Kakrana A."/>
            <person name="Tang H."/>
            <person name="Ray J."/>
            <person name="Groenendijk J."/>
            <person name="Arikit S."/>
            <person name="Mathioni S.M."/>
            <person name="Nakano M."/>
            <person name="Shan H."/>
            <person name="Telgmann-Rauber A."/>
            <person name="Kanno A."/>
            <person name="Yue Z."/>
            <person name="Chen H."/>
            <person name="Li W."/>
            <person name="Chen Y."/>
            <person name="Xu X."/>
            <person name="Zhang Y."/>
            <person name="Luo S."/>
            <person name="Chen H."/>
            <person name="Gao J."/>
            <person name="Mao Z."/>
            <person name="Pires J.C."/>
            <person name="Luo M."/>
            <person name="Kudrna D."/>
            <person name="Wing R.A."/>
            <person name="Meyers B.C."/>
            <person name="Yi K."/>
            <person name="Kong H."/>
            <person name="Lavrijsen P."/>
            <person name="Sunseri F."/>
            <person name="Falavigna A."/>
            <person name="Ye Y."/>
            <person name="Leebens-Mack J.H."/>
            <person name="Chen G."/>
        </authorList>
    </citation>
    <scope>NUCLEOTIDE SEQUENCE [LARGE SCALE GENOMIC DNA]</scope>
    <source>
        <strain evidence="3">cv. DH0086</strain>
    </source>
</reference>
<name>A0A5P1EQ54_ASPOF</name>
<accession>A0A5P1EQ54</accession>
<gene>
    <name evidence="2" type="ORF">A4U43_C06F10870</name>
</gene>
<sequence length="133" mass="14288">MAAAQSPAQWSTLLWQLFAFLGGGRSRSWRWAREVRPPFLCGGSRRARALTEGSQERVIFETVVAVVPQVAAASATESIGGLLRTQKKNKPTRCGSGQRGLADGDVAAGVARAVHKRELGRMAEVVSEELEGI</sequence>
<feature type="signal peptide" evidence="1">
    <location>
        <begin position="1"/>
        <end position="26"/>
    </location>
</feature>
<keyword evidence="3" id="KW-1185">Reference proteome</keyword>
<organism evidence="2 3">
    <name type="scientific">Asparagus officinalis</name>
    <name type="common">Garden asparagus</name>
    <dbReference type="NCBI Taxonomy" id="4686"/>
    <lineage>
        <taxon>Eukaryota</taxon>
        <taxon>Viridiplantae</taxon>
        <taxon>Streptophyta</taxon>
        <taxon>Embryophyta</taxon>
        <taxon>Tracheophyta</taxon>
        <taxon>Spermatophyta</taxon>
        <taxon>Magnoliopsida</taxon>
        <taxon>Liliopsida</taxon>
        <taxon>Asparagales</taxon>
        <taxon>Asparagaceae</taxon>
        <taxon>Asparagoideae</taxon>
        <taxon>Asparagus</taxon>
    </lineage>
</organism>
<proteinExistence type="predicted"/>
<dbReference type="EMBL" id="CM007386">
    <property type="protein sequence ID" value="ONK66681.1"/>
    <property type="molecule type" value="Genomic_DNA"/>
</dbReference>
<protein>
    <submittedName>
        <fullName evidence="2">Uncharacterized protein</fullName>
    </submittedName>
</protein>
<dbReference type="Proteomes" id="UP000243459">
    <property type="component" value="Chromosome 6"/>
</dbReference>
<dbReference type="Gramene" id="ONK66681">
    <property type="protein sequence ID" value="ONK66681"/>
    <property type="gene ID" value="A4U43_C06F10870"/>
</dbReference>
<evidence type="ECO:0000313" key="3">
    <source>
        <dbReference type="Proteomes" id="UP000243459"/>
    </source>
</evidence>
<feature type="chain" id="PRO_5024401264" evidence="1">
    <location>
        <begin position="27"/>
        <end position="133"/>
    </location>
</feature>
<keyword evidence="1" id="KW-0732">Signal</keyword>
<evidence type="ECO:0000256" key="1">
    <source>
        <dbReference type="SAM" id="SignalP"/>
    </source>
</evidence>